<reference evidence="4" key="1">
    <citation type="journal article" date="2019" name="Nat. Commun.">
        <title>Expansion of phycobilisome linker gene families in mesophilic red algae.</title>
        <authorList>
            <person name="Lee J."/>
            <person name="Kim D."/>
            <person name="Bhattacharya D."/>
            <person name="Yoon H.S."/>
        </authorList>
    </citation>
    <scope>NUCLEOTIDE SEQUENCE [LARGE SCALE GENOMIC DNA]</scope>
    <source>
        <strain evidence="4">CCMP 1328</strain>
    </source>
</reference>
<keyword evidence="1" id="KW-0175">Coiled coil</keyword>
<sequence>MQSEQDGEVSEDDVFVTPPSSPGRRLMTVVNKESRLSPTLTEHVAAVIAQLQEQKEATELREREYKLKMEQAEAQCTSLREEIAALREEMALAQRATVAQSKDDAALGIERHEMHEDAYAYERERQLWDEKERALRATIEFLFAQLQAANTTEKHPKR</sequence>
<feature type="region of interest" description="Disordered" evidence="2">
    <location>
        <begin position="1"/>
        <end position="25"/>
    </location>
</feature>
<protein>
    <submittedName>
        <fullName evidence="3">Uncharacterized protein</fullName>
    </submittedName>
</protein>
<organism evidence="3 4">
    <name type="scientific">Porphyridium purpureum</name>
    <name type="common">Red alga</name>
    <name type="synonym">Porphyridium cruentum</name>
    <dbReference type="NCBI Taxonomy" id="35688"/>
    <lineage>
        <taxon>Eukaryota</taxon>
        <taxon>Rhodophyta</taxon>
        <taxon>Bangiophyceae</taxon>
        <taxon>Porphyridiales</taxon>
        <taxon>Porphyridiaceae</taxon>
        <taxon>Porphyridium</taxon>
    </lineage>
</organism>
<feature type="coiled-coil region" evidence="1">
    <location>
        <begin position="48"/>
        <end position="96"/>
    </location>
</feature>
<keyword evidence="4" id="KW-1185">Reference proteome</keyword>
<name>A0A5J4YIZ5_PORPP</name>
<accession>A0A5J4YIZ5</accession>
<evidence type="ECO:0000313" key="3">
    <source>
        <dbReference type="EMBL" id="KAA8491022.1"/>
    </source>
</evidence>
<feature type="compositionally biased region" description="Acidic residues" evidence="2">
    <location>
        <begin position="1"/>
        <end position="14"/>
    </location>
</feature>
<dbReference type="EMBL" id="VRMN01000016">
    <property type="protein sequence ID" value="KAA8491022.1"/>
    <property type="molecule type" value="Genomic_DNA"/>
</dbReference>
<comment type="caution">
    <text evidence="3">The sequence shown here is derived from an EMBL/GenBank/DDBJ whole genome shotgun (WGS) entry which is preliminary data.</text>
</comment>
<dbReference type="AlphaFoldDB" id="A0A5J4YIZ5"/>
<dbReference type="Proteomes" id="UP000324585">
    <property type="component" value="Unassembled WGS sequence"/>
</dbReference>
<evidence type="ECO:0000256" key="2">
    <source>
        <dbReference type="SAM" id="MobiDB-lite"/>
    </source>
</evidence>
<evidence type="ECO:0000313" key="4">
    <source>
        <dbReference type="Proteomes" id="UP000324585"/>
    </source>
</evidence>
<proteinExistence type="predicted"/>
<evidence type="ECO:0000256" key="1">
    <source>
        <dbReference type="SAM" id="Coils"/>
    </source>
</evidence>
<gene>
    <name evidence="3" type="ORF">FVE85_4439</name>
</gene>